<dbReference type="EMBL" id="BPQO01000001">
    <property type="protein sequence ID" value="GJD86908.1"/>
    <property type="molecule type" value="Genomic_DNA"/>
</dbReference>
<proteinExistence type="predicted"/>
<dbReference type="Proteomes" id="UP001055247">
    <property type="component" value="Unassembled WGS sequence"/>
</dbReference>
<dbReference type="AlphaFoldDB" id="A0AAV4ZFC0"/>
<feature type="domain" description="T6SS Phospholipase effector Tle1-like catalytic" evidence="1">
    <location>
        <begin position="2"/>
        <end position="259"/>
    </location>
</feature>
<evidence type="ECO:0000313" key="2">
    <source>
        <dbReference type="EMBL" id="GJD86908.1"/>
    </source>
</evidence>
<dbReference type="SUPFAM" id="SSF53474">
    <property type="entry name" value="alpha/beta-Hydrolases"/>
    <property type="match status" value="1"/>
</dbReference>
<accession>A0AAV4ZFC0</accession>
<reference evidence="2" key="2">
    <citation type="submission" date="2021-08" db="EMBL/GenBank/DDBJ databases">
        <authorList>
            <person name="Tani A."/>
            <person name="Ola A."/>
            <person name="Ogura Y."/>
            <person name="Katsura K."/>
            <person name="Hayashi T."/>
        </authorList>
    </citation>
    <scope>NUCLEOTIDE SEQUENCE</scope>
    <source>
        <strain evidence="2">DSM 16372</strain>
    </source>
</reference>
<protein>
    <recommendedName>
        <fullName evidence="1">T6SS Phospholipase effector Tle1-like catalytic domain-containing protein</fullName>
    </recommendedName>
</protein>
<comment type="caution">
    <text evidence="2">The sequence shown here is derived from an EMBL/GenBank/DDBJ whole genome shotgun (WGS) entry which is preliminary data.</text>
</comment>
<reference evidence="2" key="1">
    <citation type="journal article" date="2016" name="Front. Microbiol.">
        <title>Genome Sequence of the Piezophilic, Mesophilic Sulfate-Reducing Bacterium Desulfovibrio indicus J2T.</title>
        <authorList>
            <person name="Cao J."/>
            <person name="Maignien L."/>
            <person name="Shao Z."/>
            <person name="Alain K."/>
            <person name="Jebbar M."/>
        </authorList>
    </citation>
    <scope>NUCLEOTIDE SEQUENCE</scope>
    <source>
        <strain evidence="2">DSM 16372</strain>
    </source>
</reference>
<evidence type="ECO:0000259" key="1">
    <source>
        <dbReference type="Pfam" id="PF09994"/>
    </source>
</evidence>
<dbReference type="Pfam" id="PF09994">
    <property type="entry name" value="T6SS_Tle1-like_cat"/>
    <property type="match status" value="1"/>
</dbReference>
<dbReference type="InterPro" id="IPR029058">
    <property type="entry name" value="AB_hydrolase_fold"/>
</dbReference>
<dbReference type="RefSeq" id="WP_082773154.1">
    <property type="nucleotide sequence ID" value="NZ_BPQO01000001.1"/>
</dbReference>
<name>A0AAV4ZFC0_9HYPH</name>
<keyword evidence="3" id="KW-1185">Reference proteome</keyword>
<sequence>MKHLIYLIDGTWIFAGSALAVGQISNIYKLNMHLELQEGPYNPQIVHYVRGLGGVNGIRRYTSGGFSYGIDESIEDIYLNICSNYAPGDKIYLFGFSRGAAVARAVTGLLSYGILQPDRIHYMPDLWKVYKQKTFGKDDSTLDQGVRNSLDLVRNHSRSEKAVVDFLGIFDTVIGGMGRLKRVQKLNLHGMEVAPCVKNAVQLLAIDETRDFFEPLAWKGSFDPNTVVEQLWMPGVHSDIGGAYPSKYLGDAALLVMIDRILARTPLRIEVGDLNYLLSNSNTPIVVNDEYNEALWQLFSPLSRKRKFGGFSQYVHPFADDLSRTAIQQKKSKTRTRYSSLRNEDIPRSQYFISRDLKGKIIYV</sequence>
<dbReference type="InterPro" id="IPR018712">
    <property type="entry name" value="Tle1-like_cat"/>
</dbReference>
<dbReference type="PANTHER" id="PTHR33840:SF1">
    <property type="entry name" value="TLE1 PHOSPHOLIPASE DOMAIN-CONTAINING PROTEIN"/>
    <property type="match status" value="1"/>
</dbReference>
<organism evidence="2 3">
    <name type="scientific">Methylobacterium hispanicum</name>
    <dbReference type="NCBI Taxonomy" id="270350"/>
    <lineage>
        <taxon>Bacteria</taxon>
        <taxon>Pseudomonadati</taxon>
        <taxon>Pseudomonadota</taxon>
        <taxon>Alphaproteobacteria</taxon>
        <taxon>Hyphomicrobiales</taxon>
        <taxon>Methylobacteriaceae</taxon>
        <taxon>Methylobacterium</taxon>
    </lineage>
</organism>
<gene>
    <name evidence="2" type="ORF">BHAOGJBA_0406</name>
</gene>
<evidence type="ECO:0000313" key="3">
    <source>
        <dbReference type="Proteomes" id="UP001055247"/>
    </source>
</evidence>
<dbReference type="PANTHER" id="PTHR33840">
    <property type="match status" value="1"/>
</dbReference>